<evidence type="ECO:0000256" key="4">
    <source>
        <dbReference type="ARBA" id="ARBA00004729"/>
    </source>
</evidence>
<keyword evidence="13" id="KW-0100">Branched-chain amino acid biosynthesis</keyword>
<keyword evidence="8" id="KW-0028">Amino-acid biosynthesis</keyword>
<dbReference type="SUPFAM" id="SSF53732">
    <property type="entry name" value="Aconitase iron-sulfur domain"/>
    <property type="match status" value="1"/>
</dbReference>
<feature type="non-terminal residue" evidence="15">
    <location>
        <position position="120"/>
    </location>
</feature>
<keyword evidence="12" id="KW-0456">Lyase</keyword>
<evidence type="ECO:0000259" key="14">
    <source>
        <dbReference type="Pfam" id="PF00330"/>
    </source>
</evidence>
<dbReference type="AlphaFoldDB" id="A0A813G9Z9"/>
<reference evidence="15" key="1">
    <citation type="submission" date="2021-02" db="EMBL/GenBank/DDBJ databases">
        <authorList>
            <person name="Dougan E. K."/>
            <person name="Rhodes N."/>
            <person name="Thang M."/>
            <person name="Chan C."/>
        </authorList>
    </citation>
    <scope>NUCLEOTIDE SEQUENCE</scope>
</reference>
<dbReference type="GO" id="GO:0009098">
    <property type="term" value="P:L-leucine biosynthetic process"/>
    <property type="evidence" value="ECO:0007669"/>
    <property type="project" value="UniProtKB-KW"/>
</dbReference>
<keyword evidence="9" id="KW-0479">Metal-binding</keyword>
<name>A0A813G9Z9_POLGL</name>
<evidence type="ECO:0000313" key="16">
    <source>
        <dbReference type="Proteomes" id="UP000654075"/>
    </source>
</evidence>
<dbReference type="InterPro" id="IPR001030">
    <property type="entry name" value="Acoase/IPM_deHydtase_lsu_aba"/>
</dbReference>
<dbReference type="PANTHER" id="PTHR43822:SF9">
    <property type="entry name" value="3-ISOPROPYLMALATE DEHYDRATASE"/>
    <property type="match status" value="1"/>
</dbReference>
<evidence type="ECO:0000256" key="2">
    <source>
        <dbReference type="ARBA" id="ARBA00001966"/>
    </source>
</evidence>
<dbReference type="Gene3D" id="3.30.499.10">
    <property type="entry name" value="Aconitase, domain 3"/>
    <property type="match status" value="1"/>
</dbReference>
<dbReference type="PRINTS" id="PR00415">
    <property type="entry name" value="ACONITASE"/>
</dbReference>
<evidence type="ECO:0000256" key="9">
    <source>
        <dbReference type="ARBA" id="ARBA00022723"/>
    </source>
</evidence>
<comment type="pathway">
    <text evidence="4">Amino-acid biosynthesis; L-leucine biosynthesis; L-leucine from 3-methyl-2-oxobutanoate: step 2/4.</text>
</comment>
<comment type="catalytic activity">
    <reaction evidence="1">
        <text>(2R,3S)-3-isopropylmalate = (2S)-2-isopropylmalate</text>
        <dbReference type="Rhea" id="RHEA:32287"/>
        <dbReference type="ChEBI" id="CHEBI:1178"/>
        <dbReference type="ChEBI" id="CHEBI:35121"/>
        <dbReference type="EC" id="4.2.1.33"/>
    </reaction>
</comment>
<evidence type="ECO:0000256" key="1">
    <source>
        <dbReference type="ARBA" id="ARBA00000491"/>
    </source>
</evidence>
<evidence type="ECO:0000256" key="11">
    <source>
        <dbReference type="ARBA" id="ARBA00023014"/>
    </source>
</evidence>
<keyword evidence="16" id="KW-1185">Reference proteome</keyword>
<feature type="domain" description="Aconitase/3-isopropylmalate dehydratase large subunit alpha/beta/alpha" evidence="14">
    <location>
        <begin position="5"/>
        <end position="118"/>
    </location>
</feature>
<dbReference type="OrthoDB" id="10046960at2759"/>
<keyword evidence="6" id="KW-0432">Leucine biosynthesis</keyword>
<evidence type="ECO:0000256" key="13">
    <source>
        <dbReference type="ARBA" id="ARBA00023304"/>
    </source>
</evidence>
<feature type="non-terminal residue" evidence="15">
    <location>
        <position position="1"/>
    </location>
</feature>
<dbReference type="EMBL" id="CAJNNV010027198">
    <property type="protein sequence ID" value="CAE8619663.1"/>
    <property type="molecule type" value="Genomic_DNA"/>
</dbReference>
<dbReference type="Proteomes" id="UP000654075">
    <property type="component" value="Unassembled WGS sequence"/>
</dbReference>
<dbReference type="InterPro" id="IPR050067">
    <property type="entry name" value="IPM_dehydratase_rel_enz"/>
</dbReference>
<evidence type="ECO:0000256" key="3">
    <source>
        <dbReference type="ARBA" id="ARBA00002695"/>
    </source>
</evidence>
<comment type="cofactor">
    <cofactor evidence="2">
        <name>[4Fe-4S] cluster</name>
        <dbReference type="ChEBI" id="CHEBI:49883"/>
    </cofactor>
</comment>
<keyword evidence="7" id="KW-0004">4Fe-4S</keyword>
<evidence type="ECO:0000256" key="7">
    <source>
        <dbReference type="ARBA" id="ARBA00022485"/>
    </source>
</evidence>
<accession>A0A813G9Z9</accession>
<dbReference type="Pfam" id="PF00330">
    <property type="entry name" value="Aconitase"/>
    <property type="match status" value="1"/>
</dbReference>
<evidence type="ECO:0000256" key="5">
    <source>
        <dbReference type="ARBA" id="ARBA00011998"/>
    </source>
</evidence>
<dbReference type="InterPro" id="IPR015931">
    <property type="entry name" value="Acnase/IPM_dHydase_lsu_aba_1/3"/>
</dbReference>
<dbReference type="GO" id="GO:0046872">
    <property type="term" value="F:metal ion binding"/>
    <property type="evidence" value="ECO:0007669"/>
    <property type="project" value="UniProtKB-KW"/>
</dbReference>
<keyword evidence="10" id="KW-0408">Iron</keyword>
<proteinExistence type="predicted"/>
<keyword evidence="11" id="KW-0411">Iron-sulfur</keyword>
<sequence>PLCPKGKEWDRAVAYWKSLRTDKGAKFDKDIHLNAADIAPTVTWGTSPEDTVAITGAVPDPSKATDPKKRESMEKALSYMGLSAGQLMEDIEITKVFIGSCTNSRIEDMRQVAAVVKGRK</sequence>
<dbReference type="PROSITE" id="PS00450">
    <property type="entry name" value="ACONITASE_1"/>
    <property type="match status" value="1"/>
</dbReference>
<evidence type="ECO:0000256" key="6">
    <source>
        <dbReference type="ARBA" id="ARBA00022430"/>
    </source>
</evidence>
<dbReference type="EC" id="4.2.1.33" evidence="5"/>
<comment type="caution">
    <text evidence="15">The sequence shown here is derived from an EMBL/GenBank/DDBJ whole genome shotgun (WGS) entry which is preliminary data.</text>
</comment>
<comment type="function">
    <text evidence="3">Catalyzes the isomerization between 2-isopropylmalate and 3-isopropylmalate, via the formation of 2-isopropylmaleate.</text>
</comment>
<protein>
    <recommendedName>
        <fullName evidence="5">3-isopropylmalate dehydratase</fullName>
        <ecNumber evidence="5">4.2.1.33</ecNumber>
    </recommendedName>
</protein>
<gene>
    <name evidence="15" type="ORF">PGLA1383_LOCUS37248</name>
</gene>
<dbReference type="InterPro" id="IPR018136">
    <property type="entry name" value="Aconitase_4Fe-4S_BS"/>
</dbReference>
<evidence type="ECO:0000256" key="12">
    <source>
        <dbReference type="ARBA" id="ARBA00023239"/>
    </source>
</evidence>
<organism evidence="15 16">
    <name type="scientific">Polarella glacialis</name>
    <name type="common">Dinoflagellate</name>
    <dbReference type="NCBI Taxonomy" id="89957"/>
    <lineage>
        <taxon>Eukaryota</taxon>
        <taxon>Sar</taxon>
        <taxon>Alveolata</taxon>
        <taxon>Dinophyceae</taxon>
        <taxon>Suessiales</taxon>
        <taxon>Suessiaceae</taxon>
        <taxon>Polarella</taxon>
    </lineage>
</organism>
<dbReference type="InterPro" id="IPR036008">
    <property type="entry name" value="Aconitase_4Fe-4S_dom"/>
</dbReference>
<evidence type="ECO:0000256" key="10">
    <source>
        <dbReference type="ARBA" id="ARBA00023004"/>
    </source>
</evidence>
<evidence type="ECO:0000256" key="8">
    <source>
        <dbReference type="ARBA" id="ARBA00022605"/>
    </source>
</evidence>
<dbReference type="GO" id="GO:0051539">
    <property type="term" value="F:4 iron, 4 sulfur cluster binding"/>
    <property type="evidence" value="ECO:0007669"/>
    <property type="project" value="UniProtKB-KW"/>
</dbReference>
<dbReference type="PANTHER" id="PTHR43822">
    <property type="entry name" value="HOMOACONITASE, MITOCHONDRIAL-RELATED"/>
    <property type="match status" value="1"/>
</dbReference>
<dbReference type="GO" id="GO:0003861">
    <property type="term" value="F:3-isopropylmalate dehydratase activity"/>
    <property type="evidence" value="ECO:0007669"/>
    <property type="project" value="UniProtKB-EC"/>
</dbReference>
<evidence type="ECO:0000313" key="15">
    <source>
        <dbReference type="EMBL" id="CAE8619663.1"/>
    </source>
</evidence>